<evidence type="ECO:0000313" key="2">
    <source>
        <dbReference type="Proteomes" id="UP000002016"/>
    </source>
</evidence>
<keyword evidence="2" id="KW-1185">Reference proteome</keyword>
<dbReference type="HOGENOM" id="CLU_1229026_0_0_0"/>
<organism evidence="1 2">
    <name type="scientific">Pseudothermotoga lettingae (strain ATCC BAA-301 / DSM 14385 / NBRC 107922 / TMO)</name>
    <name type="common">Thermotoga lettingae</name>
    <dbReference type="NCBI Taxonomy" id="416591"/>
    <lineage>
        <taxon>Bacteria</taxon>
        <taxon>Thermotogati</taxon>
        <taxon>Thermotogota</taxon>
        <taxon>Thermotogae</taxon>
        <taxon>Thermotogales</taxon>
        <taxon>Thermotogaceae</taxon>
        <taxon>Pseudothermotoga</taxon>
    </lineage>
</organism>
<dbReference type="EMBL" id="CP000812">
    <property type="protein sequence ID" value="ABV33559.1"/>
    <property type="molecule type" value="Genomic_DNA"/>
</dbReference>
<name>A8F5X5_PSELT</name>
<accession>A8F5X5</accession>
<proteinExistence type="predicted"/>
<dbReference type="RefSeq" id="WP_012003040.1">
    <property type="nucleotide sequence ID" value="NC_009828.1"/>
</dbReference>
<sequence precursor="true">MKKRRSGFLWFLLVAVIAAGSFGLWFLLSSNAIKNSEEFLSETVHFAFVCKDDNVAYFIRVDTTKRMIYILRFPQYSFNPLTNRSLDVQNPLEVFSFSEAMIESTSNRRYYAVVSKEQISKFSKQVLGQEEDNFENLLKKLSNRNSKTFDYLFFKQWVSALKPETTFTPAGLAKLMYELQRNASRYYYPESITDKPIQIVVDGKTYQRVYLDANSIQSIRDDIKK</sequence>
<dbReference type="KEGG" id="tle:Tlet_0993"/>
<gene>
    <name evidence="1" type="ordered locus">Tlet_0993</name>
</gene>
<protein>
    <submittedName>
        <fullName evidence="1">Uncharacterized protein</fullName>
    </submittedName>
</protein>
<dbReference type="AlphaFoldDB" id="A8F5X5"/>
<dbReference type="eggNOG" id="ENOG5033E3U">
    <property type="taxonomic scope" value="Bacteria"/>
</dbReference>
<reference evidence="1 2" key="1">
    <citation type="submission" date="2007-08" db="EMBL/GenBank/DDBJ databases">
        <title>Complete sequence of Thermotoga lettingae TMO.</title>
        <authorList>
            <consortium name="US DOE Joint Genome Institute"/>
            <person name="Copeland A."/>
            <person name="Lucas S."/>
            <person name="Lapidus A."/>
            <person name="Barry K."/>
            <person name="Glavina del Rio T."/>
            <person name="Dalin E."/>
            <person name="Tice H."/>
            <person name="Pitluck S."/>
            <person name="Foster B."/>
            <person name="Bruce D."/>
            <person name="Schmutz J."/>
            <person name="Larimer F."/>
            <person name="Land M."/>
            <person name="Hauser L."/>
            <person name="Kyrpides N."/>
            <person name="Mikhailova N."/>
            <person name="Nelson K."/>
            <person name="Gogarten J.P."/>
            <person name="Noll K."/>
            <person name="Richardson P."/>
        </authorList>
    </citation>
    <scope>NUCLEOTIDE SEQUENCE [LARGE SCALE GENOMIC DNA]</scope>
    <source>
        <strain evidence="2">ATCC BAA-301 / DSM 14385 / NBRC 107922 / TMO</strain>
    </source>
</reference>
<dbReference type="STRING" id="416591.Tlet_0993"/>
<evidence type="ECO:0000313" key="1">
    <source>
        <dbReference type="EMBL" id="ABV33559.1"/>
    </source>
</evidence>
<dbReference type="Proteomes" id="UP000002016">
    <property type="component" value="Chromosome"/>
</dbReference>
<reference evidence="1 2" key="2">
    <citation type="journal article" date="2009" name="Proc. Natl. Acad. Sci. U.S.A.">
        <title>On the chimeric nature, thermophilic origin, and phylogenetic placement of the Thermotogales.</title>
        <authorList>
            <person name="Zhaxybayeva O."/>
            <person name="Swithers K.S."/>
            <person name="Lapierre P."/>
            <person name="Fournier G.P."/>
            <person name="Bickhart D.M."/>
            <person name="DeBoy R.T."/>
            <person name="Nelson K.E."/>
            <person name="Nesbo C.L."/>
            <person name="Doolittle W.F."/>
            <person name="Gogarten J.P."/>
            <person name="Noll K.M."/>
        </authorList>
    </citation>
    <scope>NUCLEOTIDE SEQUENCE [LARGE SCALE GENOMIC DNA]</scope>
    <source>
        <strain evidence="2">ATCC BAA-301 / DSM 14385 / NBRC 107922 / TMO</strain>
    </source>
</reference>
<dbReference type="OrthoDB" id="37274at2"/>